<dbReference type="RefSeq" id="WP_130414639.1">
    <property type="nucleotide sequence ID" value="NZ_SHKX01000014.1"/>
</dbReference>
<dbReference type="EMBL" id="SHKX01000014">
    <property type="protein sequence ID" value="RZU38100.1"/>
    <property type="molecule type" value="Genomic_DNA"/>
</dbReference>
<dbReference type="AlphaFoldDB" id="A0A4Q7YL99"/>
<feature type="signal peptide" evidence="1">
    <location>
        <begin position="1"/>
        <end position="27"/>
    </location>
</feature>
<evidence type="ECO:0000256" key="1">
    <source>
        <dbReference type="SAM" id="SignalP"/>
    </source>
</evidence>
<proteinExistence type="predicted"/>
<dbReference type="OrthoDB" id="9840121at2"/>
<evidence type="ECO:0000313" key="2">
    <source>
        <dbReference type="EMBL" id="RZU38100.1"/>
    </source>
</evidence>
<organism evidence="2 3">
    <name type="scientific">Fluviicoccus keumensis</name>
    <dbReference type="NCBI Taxonomy" id="1435465"/>
    <lineage>
        <taxon>Bacteria</taxon>
        <taxon>Pseudomonadati</taxon>
        <taxon>Pseudomonadota</taxon>
        <taxon>Gammaproteobacteria</taxon>
        <taxon>Moraxellales</taxon>
        <taxon>Moraxellaceae</taxon>
        <taxon>Fluviicoccus</taxon>
    </lineage>
</organism>
<accession>A0A4Q7YL99</accession>
<evidence type="ECO:0000313" key="3">
    <source>
        <dbReference type="Proteomes" id="UP000292423"/>
    </source>
</evidence>
<protein>
    <submittedName>
        <fullName evidence="2">Uncharacterized protein</fullName>
    </submittedName>
</protein>
<reference evidence="2 3" key="1">
    <citation type="submission" date="2019-02" db="EMBL/GenBank/DDBJ databases">
        <title>Genomic Encyclopedia of Type Strains, Phase IV (KMG-IV): sequencing the most valuable type-strain genomes for metagenomic binning, comparative biology and taxonomic classification.</title>
        <authorList>
            <person name="Goeker M."/>
        </authorList>
    </citation>
    <scope>NUCLEOTIDE SEQUENCE [LARGE SCALE GENOMIC DNA]</scope>
    <source>
        <strain evidence="2 3">DSM 105135</strain>
    </source>
</reference>
<sequence length="146" mass="15414">MKMKAVIALTVSVGLLSACQMMNTAPAAGGAPRPAFKDTVAGMATVSSLLVVLELQRQKTQDTLKQQRTSDSIAKYQARLTALDAIKGNMVSYSSGTLSLGDRISLVNASSDLAKSKLPEHTDIINMLSTLGQVLMTTQAQMKAGQ</sequence>
<keyword evidence="3" id="KW-1185">Reference proteome</keyword>
<name>A0A4Q7YL99_9GAMM</name>
<dbReference type="PROSITE" id="PS51257">
    <property type="entry name" value="PROKAR_LIPOPROTEIN"/>
    <property type="match status" value="1"/>
</dbReference>
<keyword evidence="1" id="KW-0732">Signal</keyword>
<feature type="chain" id="PRO_5020834981" evidence="1">
    <location>
        <begin position="28"/>
        <end position="146"/>
    </location>
</feature>
<comment type="caution">
    <text evidence="2">The sequence shown here is derived from an EMBL/GenBank/DDBJ whole genome shotgun (WGS) entry which is preliminary data.</text>
</comment>
<dbReference type="Proteomes" id="UP000292423">
    <property type="component" value="Unassembled WGS sequence"/>
</dbReference>
<gene>
    <name evidence="2" type="ORF">EV700_2677</name>
</gene>